<dbReference type="InterPro" id="IPR029058">
    <property type="entry name" value="AB_hydrolase_fold"/>
</dbReference>
<dbReference type="InterPro" id="IPR002018">
    <property type="entry name" value="CarbesteraseB"/>
</dbReference>
<protein>
    <recommendedName>
        <fullName evidence="3">Carboxylic ester hydrolase</fullName>
        <ecNumber evidence="3">3.1.1.-</ecNumber>
    </recommendedName>
</protein>
<dbReference type="EMBL" id="KZ678382">
    <property type="protein sequence ID" value="PSS00666.1"/>
    <property type="molecule type" value="Genomic_DNA"/>
</dbReference>
<dbReference type="OrthoDB" id="408631at2759"/>
<dbReference type="PANTHER" id="PTHR43918:SF4">
    <property type="entry name" value="CARBOXYLIC ESTER HYDROLASE"/>
    <property type="match status" value="1"/>
</dbReference>
<reference evidence="5 6" key="1">
    <citation type="journal article" date="2018" name="Mycol. Prog.">
        <title>Coniella lustricola, a new species from submerged detritus.</title>
        <authorList>
            <person name="Raudabaugh D.B."/>
            <person name="Iturriaga T."/>
            <person name="Carver A."/>
            <person name="Mondo S."/>
            <person name="Pangilinan J."/>
            <person name="Lipzen A."/>
            <person name="He G."/>
            <person name="Amirebrahimi M."/>
            <person name="Grigoriev I.V."/>
            <person name="Miller A.N."/>
        </authorList>
    </citation>
    <scope>NUCLEOTIDE SEQUENCE [LARGE SCALE GENOMIC DNA]</scope>
    <source>
        <strain evidence="5 6">B22-T-1</strain>
    </source>
</reference>
<evidence type="ECO:0000313" key="6">
    <source>
        <dbReference type="Proteomes" id="UP000241462"/>
    </source>
</evidence>
<organism evidence="5 6">
    <name type="scientific">Coniella lustricola</name>
    <dbReference type="NCBI Taxonomy" id="2025994"/>
    <lineage>
        <taxon>Eukaryota</taxon>
        <taxon>Fungi</taxon>
        <taxon>Dikarya</taxon>
        <taxon>Ascomycota</taxon>
        <taxon>Pezizomycotina</taxon>
        <taxon>Sordariomycetes</taxon>
        <taxon>Sordariomycetidae</taxon>
        <taxon>Diaporthales</taxon>
        <taxon>Schizoparmaceae</taxon>
        <taxon>Coniella</taxon>
    </lineage>
</organism>
<name>A0A2T3AJB3_9PEZI</name>
<keyword evidence="6" id="KW-1185">Reference proteome</keyword>
<keyword evidence="2 3" id="KW-0378">Hydrolase</keyword>
<dbReference type="SUPFAM" id="SSF53474">
    <property type="entry name" value="alpha/beta-Hydrolases"/>
    <property type="match status" value="1"/>
</dbReference>
<dbReference type="PROSITE" id="PS00122">
    <property type="entry name" value="CARBOXYLESTERASE_B_1"/>
    <property type="match status" value="1"/>
</dbReference>
<sequence length="579" mass="61828">MPPFSLFARSVLGIVACSLVSIAQPTAAGPRSNSRTGTAPVVQVHNGSYYGIHNAAYKEDLFLGIPFAQPPVGALRYQNPQPLNTTWSGTKNATQYSAECWGFGSDDWVLGNPVSEDCLTLNVVRPAGVAADQKLPVAVWIYGGGFFNGGSLDPRYNLSFIVERSVAMNKPMIGVSLNYRLQGLGALFSNEMLDAGVANLGLKDQRLALAWLHENIGAFGGDPSKVTIWGESAGASSVGWQLVAYGGRDDGLFRAAIEESGGPVDTKPVLTADDWQPFYDNITAAVGCGATVTSDSLACLRGVPIATLAAVLNSSVTAGVPSWGGSVDGDFLPNKTTALLLSGQFARVPLLHGRNHDEGTMFATQGINTSQEFVADVVDAGFSNETAATIAILYPDIPGVGIPATLDGRPTGADAYLGHQWKRSAAFSGDLVQHAPRRLISQTYARFNVSSWSYVFNVLVHGLSPVADGATHFQEVAFVFDNTQGLGYDTVVAQDPFEGEPETFDELAKIMSSMWVSFVVEGDPNCSGATDVHWPVYTLDEPYNILFDVNITGLVRAEPDDYRAAQIQYLQEEMISTFG</sequence>
<feature type="chain" id="PRO_5015371106" description="Carboxylic ester hydrolase" evidence="3">
    <location>
        <begin position="29"/>
        <end position="579"/>
    </location>
</feature>
<dbReference type="Pfam" id="PF00135">
    <property type="entry name" value="COesterase"/>
    <property type="match status" value="1"/>
</dbReference>
<keyword evidence="3" id="KW-0732">Signal</keyword>
<evidence type="ECO:0000259" key="4">
    <source>
        <dbReference type="Pfam" id="PF00135"/>
    </source>
</evidence>
<feature type="domain" description="Carboxylesterase type B" evidence="4">
    <location>
        <begin position="39"/>
        <end position="542"/>
    </location>
</feature>
<dbReference type="Gene3D" id="3.40.50.1820">
    <property type="entry name" value="alpha/beta hydrolase"/>
    <property type="match status" value="1"/>
</dbReference>
<gene>
    <name evidence="5" type="ORF">BD289DRAFT_458450</name>
</gene>
<accession>A0A2T3AJB3</accession>
<dbReference type="Proteomes" id="UP000241462">
    <property type="component" value="Unassembled WGS sequence"/>
</dbReference>
<dbReference type="InterPro" id="IPR019826">
    <property type="entry name" value="Carboxylesterase_B_AS"/>
</dbReference>
<proteinExistence type="inferred from homology"/>
<dbReference type="AlphaFoldDB" id="A0A2T3AJB3"/>
<dbReference type="InParanoid" id="A0A2T3AJB3"/>
<dbReference type="InterPro" id="IPR019819">
    <property type="entry name" value="Carboxylesterase_B_CS"/>
</dbReference>
<dbReference type="STRING" id="2025994.A0A2T3AJB3"/>
<dbReference type="InterPro" id="IPR050654">
    <property type="entry name" value="AChE-related_enzymes"/>
</dbReference>
<dbReference type="PANTHER" id="PTHR43918">
    <property type="entry name" value="ACETYLCHOLINESTERASE"/>
    <property type="match status" value="1"/>
</dbReference>
<dbReference type="GO" id="GO:0052689">
    <property type="term" value="F:carboxylic ester hydrolase activity"/>
    <property type="evidence" value="ECO:0007669"/>
    <property type="project" value="TreeGrafter"/>
</dbReference>
<dbReference type="PROSITE" id="PS00941">
    <property type="entry name" value="CARBOXYLESTERASE_B_2"/>
    <property type="match status" value="1"/>
</dbReference>
<evidence type="ECO:0000256" key="3">
    <source>
        <dbReference type="RuleBase" id="RU361235"/>
    </source>
</evidence>
<comment type="similarity">
    <text evidence="1 3">Belongs to the type-B carboxylesterase/lipase family.</text>
</comment>
<dbReference type="EC" id="3.1.1.-" evidence="3"/>
<evidence type="ECO:0000256" key="1">
    <source>
        <dbReference type="ARBA" id="ARBA00005964"/>
    </source>
</evidence>
<evidence type="ECO:0000256" key="2">
    <source>
        <dbReference type="ARBA" id="ARBA00022801"/>
    </source>
</evidence>
<evidence type="ECO:0000313" key="5">
    <source>
        <dbReference type="EMBL" id="PSS00666.1"/>
    </source>
</evidence>
<feature type="signal peptide" evidence="3">
    <location>
        <begin position="1"/>
        <end position="28"/>
    </location>
</feature>